<dbReference type="PRINTS" id="PR01438">
    <property type="entry name" value="UNVRSLSTRESS"/>
</dbReference>
<name>A0A516NN56_9NOCA</name>
<evidence type="ECO:0000313" key="3">
    <source>
        <dbReference type="EMBL" id="QDP80346.1"/>
    </source>
</evidence>
<organism evidence="3 4">
    <name type="scientific">Nocardia otitidiscaviarum</name>
    <dbReference type="NCBI Taxonomy" id="1823"/>
    <lineage>
        <taxon>Bacteria</taxon>
        <taxon>Bacillati</taxon>
        <taxon>Actinomycetota</taxon>
        <taxon>Actinomycetes</taxon>
        <taxon>Mycobacteriales</taxon>
        <taxon>Nocardiaceae</taxon>
        <taxon>Nocardia</taxon>
    </lineage>
</organism>
<evidence type="ECO:0000256" key="1">
    <source>
        <dbReference type="ARBA" id="ARBA00008791"/>
    </source>
</evidence>
<proteinExistence type="inferred from homology"/>
<dbReference type="AlphaFoldDB" id="A0A516NN56"/>
<dbReference type="EMBL" id="CP041695">
    <property type="protein sequence ID" value="QDP80346.1"/>
    <property type="molecule type" value="Genomic_DNA"/>
</dbReference>
<gene>
    <name evidence="3" type="ORF">FOH10_18115</name>
</gene>
<dbReference type="SUPFAM" id="SSF52402">
    <property type="entry name" value="Adenine nucleotide alpha hydrolases-like"/>
    <property type="match status" value="2"/>
</dbReference>
<dbReference type="RefSeq" id="WP_143981630.1">
    <property type="nucleotide sequence ID" value="NZ_CP041695.1"/>
</dbReference>
<dbReference type="PANTHER" id="PTHR46268">
    <property type="entry name" value="STRESS RESPONSE PROTEIN NHAX"/>
    <property type="match status" value="1"/>
</dbReference>
<dbReference type="Pfam" id="PF00582">
    <property type="entry name" value="Usp"/>
    <property type="match status" value="2"/>
</dbReference>
<dbReference type="KEGG" id="nod:FOH10_18115"/>
<protein>
    <submittedName>
        <fullName evidence="3">Universal stress protein</fullName>
    </submittedName>
</protein>
<feature type="domain" description="UspA" evidence="2">
    <location>
        <begin position="143"/>
        <end position="274"/>
    </location>
</feature>
<reference evidence="3 4" key="1">
    <citation type="submission" date="2019-07" db="EMBL/GenBank/DDBJ databases">
        <title>Complete Genome Sequence and Methylome Analysis of Nocardia otitidis-caviarum NEB252.</title>
        <authorList>
            <person name="Fomenkov A."/>
            <person name="Anton B.P."/>
            <person name="Vincze T."/>
            <person name="Roberts R.J."/>
        </authorList>
    </citation>
    <scope>NUCLEOTIDE SEQUENCE [LARGE SCALE GENOMIC DNA]</scope>
    <source>
        <strain evidence="3 4">NEB252</strain>
    </source>
</reference>
<accession>A0A516NN56</accession>
<dbReference type="InterPro" id="IPR014729">
    <property type="entry name" value="Rossmann-like_a/b/a_fold"/>
</dbReference>
<dbReference type="Gene3D" id="3.40.50.620">
    <property type="entry name" value="HUPs"/>
    <property type="match status" value="2"/>
</dbReference>
<comment type="similarity">
    <text evidence="1">Belongs to the universal stress protein A family.</text>
</comment>
<evidence type="ECO:0000313" key="4">
    <source>
        <dbReference type="Proteomes" id="UP000317039"/>
    </source>
</evidence>
<sequence>MDTHGESGSIVVGVDGSGTALNAARWAAYLAEALDAPLVIAAAGPHRHGSPNGTEQARGAAEYALRLVRRCDPDLPITTEVSADTAHRVLVDRSRGARMLVVGAQTAWDDHVVGSTTMAVARHAHCPVAIWRGVAGRPIPRNKPVALGVGGTALSAAAVALGFDLAAAFHVPLTAVHCWPPERIAPLGTAPDRAPAERAVLTQALAAPRLTHPEVPVTELALPAVPGPALTELSHNAQLLVLGTRARSTTAAALFGSTSRDLLHHSACPVLLCR</sequence>
<dbReference type="GeneID" id="80334287"/>
<dbReference type="Proteomes" id="UP000317039">
    <property type="component" value="Chromosome"/>
</dbReference>
<feature type="domain" description="UspA" evidence="2">
    <location>
        <begin position="9"/>
        <end position="130"/>
    </location>
</feature>
<dbReference type="InterPro" id="IPR006015">
    <property type="entry name" value="Universal_stress_UspA"/>
</dbReference>
<dbReference type="PANTHER" id="PTHR46268:SF6">
    <property type="entry name" value="UNIVERSAL STRESS PROTEIN UP12"/>
    <property type="match status" value="1"/>
</dbReference>
<evidence type="ECO:0000259" key="2">
    <source>
        <dbReference type="Pfam" id="PF00582"/>
    </source>
</evidence>
<dbReference type="InterPro" id="IPR006016">
    <property type="entry name" value="UspA"/>
</dbReference>